<keyword evidence="3" id="KW-1003">Cell membrane</keyword>
<dbReference type="Pfam" id="PF00893">
    <property type="entry name" value="Multi_Drug_Res"/>
    <property type="match status" value="1"/>
</dbReference>
<evidence type="ECO:0000313" key="10">
    <source>
        <dbReference type="Proteomes" id="UP000199662"/>
    </source>
</evidence>
<evidence type="ECO:0000256" key="4">
    <source>
        <dbReference type="ARBA" id="ARBA00022692"/>
    </source>
</evidence>
<feature type="transmembrane region" description="Helical" evidence="8">
    <location>
        <begin position="85"/>
        <end position="103"/>
    </location>
</feature>
<proteinExistence type="inferred from homology"/>
<dbReference type="InterPro" id="IPR000390">
    <property type="entry name" value="Small_drug/metabolite_transptr"/>
</dbReference>
<dbReference type="SUPFAM" id="SSF103481">
    <property type="entry name" value="Multidrug resistance efflux transporter EmrE"/>
    <property type="match status" value="1"/>
</dbReference>
<keyword evidence="6 8" id="KW-0472">Membrane</keyword>
<dbReference type="Proteomes" id="UP000199662">
    <property type="component" value="Unassembled WGS sequence"/>
</dbReference>
<feature type="transmembrane region" description="Helical" evidence="8">
    <location>
        <begin position="58"/>
        <end position="79"/>
    </location>
</feature>
<dbReference type="InterPro" id="IPR037185">
    <property type="entry name" value="EmrE-like"/>
</dbReference>
<dbReference type="RefSeq" id="WP_019552233.1">
    <property type="nucleotide sequence ID" value="NZ_FNZK01000008.1"/>
</dbReference>
<evidence type="ECO:0000256" key="8">
    <source>
        <dbReference type="SAM" id="Phobius"/>
    </source>
</evidence>
<dbReference type="STRING" id="84035.SAMN05660742_10878"/>
<dbReference type="InterPro" id="IPR045324">
    <property type="entry name" value="Small_multidrug_res"/>
</dbReference>
<evidence type="ECO:0000256" key="2">
    <source>
        <dbReference type="ARBA" id="ARBA00022448"/>
    </source>
</evidence>
<dbReference type="GO" id="GO:0022857">
    <property type="term" value="F:transmembrane transporter activity"/>
    <property type="evidence" value="ECO:0007669"/>
    <property type="project" value="InterPro"/>
</dbReference>
<gene>
    <name evidence="9" type="ORF">SAMN05660742_10878</name>
</gene>
<comment type="subcellular location">
    <subcellularLocation>
        <location evidence="1 7">Cell membrane</location>
        <topology evidence="1 7">Multi-pass membrane protein</topology>
    </subcellularLocation>
</comment>
<dbReference type="EMBL" id="FNZK01000008">
    <property type="protein sequence ID" value="SEJ46644.1"/>
    <property type="molecule type" value="Genomic_DNA"/>
</dbReference>
<evidence type="ECO:0000256" key="7">
    <source>
        <dbReference type="RuleBase" id="RU003942"/>
    </source>
</evidence>
<keyword evidence="4 7" id="KW-0812">Transmembrane</keyword>
<keyword evidence="2" id="KW-0813">Transport</keyword>
<protein>
    <submittedName>
        <fullName evidence="9">Small multidrug resistance pump</fullName>
    </submittedName>
</protein>
<dbReference type="AlphaFoldDB" id="A0A1H6Z3V0"/>
<evidence type="ECO:0000256" key="1">
    <source>
        <dbReference type="ARBA" id="ARBA00004651"/>
    </source>
</evidence>
<name>A0A1H6Z3V0_9FIRM</name>
<accession>A0A1H6Z3V0</accession>
<evidence type="ECO:0000256" key="5">
    <source>
        <dbReference type="ARBA" id="ARBA00022989"/>
    </source>
</evidence>
<sequence length="108" mass="11433">MNGYVFLGLAILLEIFSTSMLKASDGFTKMLPSFVFAAGMGLSFYAFSQALQLIPLSIAYAIWSGAGTALTAVIAVLIWKESINIYTAIGIVLIISGVALLNIKGTVH</sequence>
<comment type="similarity">
    <text evidence="7">Belongs to the drug/metabolite transporter (DMT) superfamily. Small multidrug resistance (SMR) (TC 2.A.7.1) family.</text>
</comment>
<feature type="transmembrane region" description="Helical" evidence="8">
    <location>
        <begin position="33"/>
        <end position="51"/>
    </location>
</feature>
<reference evidence="9 10" key="1">
    <citation type="submission" date="2016-10" db="EMBL/GenBank/DDBJ databases">
        <authorList>
            <person name="de Groot N.N."/>
        </authorList>
    </citation>
    <scope>NUCLEOTIDE SEQUENCE [LARGE SCALE GENOMIC DNA]</scope>
    <source>
        <strain evidence="9 10">DSM 2179</strain>
    </source>
</reference>
<dbReference type="PANTHER" id="PTHR30561:SF1">
    <property type="entry name" value="MULTIDRUG TRANSPORTER EMRE"/>
    <property type="match status" value="1"/>
</dbReference>
<dbReference type="GO" id="GO:0005886">
    <property type="term" value="C:plasma membrane"/>
    <property type="evidence" value="ECO:0007669"/>
    <property type="project" value="UniProtKB-SubCell"/>
</dbReference>
<dbReference type="PANTHER" id="PTHR30561">
    <property type="entry name" value="SMR FAMILY PROTON-DEPENDENT DRUG EFFLUX TRANSPORTER SUGE"/>
    <property type="match status" value="1"/>
</dbReference>
<evidence type="ECO:0000256" key="3">
    <source>
        <dbReference type="ARBA" id="ARBA00022475"/>
    </source>
</evidence>
<keyword evidence="10" id="KW-1185">Reference proteome</keyword>
<evidence type="ECO:0000256" key="6">
    <source>
        <dbReference type="ARBA" id="ARBA00023136"/>
    </source>
</evidence>
<evidence type="ECO:0000313" key="9">
    <source>
        <dbReference type="EMBL" id="SEJ46644.1"/>
    </source>
</evidence>
<keyword evidence="5 8" id="KW-1133">Transmembrane helix</keyword>
<organism evidence="9 10">
    <name type="scientific">Propionispira arboris</name>
    <dbReference type="NCBI Taxonomy" id="84035"/>
    <lineage>
        <taxon>Bacteria</taxon>
        <taxon>Bacillati</taxon>
        <taxon>Bacillota</taxon>
        <taxon>Negativicutes</taxon>
        <taxon>Selenomonadales</taxon>
        <taxon>Selenomonadaceae</taxon>
        <taxon>Propionispira</taxon>
    </lineage>
</organism>
<dbReference type="FunFam" id="1.10.3730.20:FF:000001">
    <property type="entry name" value="Quaternary ammonium compound resistance transporter SugE"/>
    <property type="match status" value="1"/>
</dbReference>
<dbReference type="Gene3D" id="1.10.3730.20">
    <property type="match status" value="1"/>
</dbReference>